<dbReference type="AlphaFoldDB" id="A0A382JG84"/>
<gene>
    <name evidence="2" type="ORF">METZ01_LOCUS263027</name>
</gene>
<dbReference type="InterPro" id="IPR000089">
    <property type="entry name" value="Biotin_lipoyl"/>
</dbReference>
<feature type="domain" description="Lipoyl-binding" evidence="1">
    <location>
        <begin position="1"/>
        <end position="36"/>
    </location>
</feature>
<protein>
    <recommendedName>
        <fullName evidence="1">Lipoyl-binding domain-containing protein</fullName>
    </recommendedName>
</protein>
<dbReference type="Gene3D" id="2.40.50.100">
    <property type="match status" value="1"/>
</dbReference>
<dbReference type="EMBL" id="UINC01073636">
    <property type="protein sequence ID" value="SVC10173.1"/>
    <property type="molecule type" value="Genomic_DNA"/>
</dbReference>
<dbReference type="InterPro" id="IPR011053">
    <property type="entry name" value="Single_hybrid_motif"/>
</dbReference>
<dbReference type="SUPFAM" id="SSF51230">
    <property type="entry name" value="Single hybrid motif"/>
    <property type="match status" value="1"/>
</dbReference>
<accession>A0A382JG84</accession>
<organism evidence="2">
    <name type="scientific">marine metagenome</name>
    <dbReference type="NCBI Taxonomy" id="408172"/>
    <lineage>
        <taxon>unclassified sequences</taxon>
        <taxon>metagenomes</taxon>
        <taxon>ecological metagenomes</taxon>
    </lineage>
</organism>
<name>A0A382JG84_9ZZZZ</name>
<sequence length="36" mass="3935">MKMEIPIVSPSDGKITSININEGDEVDEEQCVATIE</sequence>
<proteinExistence type="predicted"/>
<reference evidence="2" key="1">
    <citation type="submission" date="2018-05" db="EMBL/GenBank/DDBJ databases">
        <authorList>
            <person name="Lanie J.A."/>
            <person name="Ng W.-L."/>
            <person name="Kazmierczak K.M."/>
            <person name="Andrzejewski T.M."/>
            <person name="Davidsen T.M."/>
            <person name="Wayne K.J."/>
            <person name="Tettelin H."/>
            <person name="Glass J.I."/>
            <person name="Rusch D."/>
            <person name="Podicherti R."/>
            <person name="Tsui H.-C.T."/>
            <person name="Winkler M.E."/>
        </authorList>
    </citation>
    <scope>NUCLEOTIDE SEQUENCE</scope>
</reference>
<dbReference type="Pfam" id="PF00364">
    <property type="entry name" value="Biotin_lipoyl"/>
    <property type="match status" value="1"/>
</dbReference>
<evidence type="ECO:0000259" key="1">
    <source>
        <dbReference type="PROSITE" id="PS50968"/>
    </source>
</evidence>
<evidence type="ECO:0000313" key="2">
    <source>
        <dbReference type="EMBL" id="SVC10173.1"/>
    </source>
</evidence>
<dbReference type="PROSITE" id="PS50968">
    <property type="entry name" value="BIOTINYL_LIPOYL"/>
    <property type="match status" value="1"/>
</dbReference>